<name>A0A1H5PI57_9MICC</name>
<gene>
    <name evidence="2" type="ORF">SAMN04489740_4371</name>
</gene>
<feature type="domain" description="AAA" evidence="1">
    <location>
        <begin position="5"/>
        <end position="179"/>
    </location>
</feature>
<dbReference type="PANTHER" id="PTHR13696:SF99">
    <property type="entry name" value="COBYRINIC ACID AC-DIAMIDE SYNTHASE"/>
    <property type="match status" value="1"/>
</dbReference>
<dbReference type="RefSeq" id="WP_074713831.1">
    <property type="nucleotide sequence ID" value="NZ_FNTV01000002.1"/>
</dbReference>
<dbReference type="InterPro" id="IPR027417">
    <property type="entry name" value="P-loop_NTPase"/>
</dbReference>
<dbReference type="EMBL" id="FNTV01000002">
    <property type="protein sequence ID" value="SEF13405.1"/>
    <property type="molecule type" value="Genomic_DNA"/>
</dbReference>
<sequence>MTPTVTAIGNRKGGVGKTSVTLGLAMGLALIGRRVLVVDLDPQSNATTALEAEGEFDIFDVLYGGEAGTLGQAIVSTSWAGVDAVSGSESLSRIESEVLMTPELRLKTAAWNAPELDEYDHILIDLPPALGRLTLNGLIWADRALIVTEPTAFAVKGVTEFMDTVKKVQSLPHLNPALEFAGIVINKTSSPLTGEHAYQIGELQGEYGDDVAMPLLPHRTAMQDSVSSRVPLTKLSSRGAAALTEKFVEHARRLDGVKK</sequence>
<evidence type="ECO:0000313" key="3">
    <source>
        <dbReference type="Proteomes" id="UP000182725"/>
    </source>
</evidence>
<organism evidence="2 3">
    <name type="scientific">Arthrobacter alpinus</name>
    <dbReference type="NCBI Taxonomy" id="656366"/>
    <lineage>
        <taxon>Bacteria</taxon>
        <taxon>Bacillati</taxon>
        <taxon>Actinomycetota</taxon>
        <taxon>Actinomycetes</taxon>
        <taxon>Micrococcales</taxon>
        <taxon>Micrococcaceae</taxon>
        <taxon>Arthrobacter</taxon>
    </lineage>
</organism>
<dbReference type="Pfam" id="PF13614">
    <property type="entry name" value="AAA_31"/>
    <property type="match status" value="1"/>
</dbReference>
<dbReference type="CDD" id="cd02042">
    <property type="entry name" value="ParAB_family"/>
    <property type="match status" value="1"/>
</dbReference>
<dbReference type="PANTHER" id="PTHR13696">
    <property type="entry name" value="P-LOOP CONTAINING NUCLEOSIDE TRIPHOSPHATE HYDROLASE"/>
    <property type="match status" value="1"/>
</dbReference>
<dbReference type="SUPFAM" id="SSF52540">
    <property type="entry name" value="P-loop containing nucleoside triphosphate hydrolases"/>
    <property type="match status" value="1"/>
</dbReference>
<dbReference type="AlphaFoldDB" id="A0A1H5PI57"/>
<reference evidence="2 3" key="1">
    <citation type="submission" date="2016-10" db="EMBL/GenBank/DDBJ databases">
        <authorList>
            <person name="de Groot N.N."/>
        </authorList>
    </citation>
    <scope>NUCLEOTIDE SEQUENCE [LARGE SCALE GENOMIC DNA]</scope>
    <source>
        <strain evidence="2 3">DSM 22274</strain>
    </source>
</reference>
<evidence type="ECO:0000313" key="2">
    <source>
        <dbReference type="EMBL" id="SEF13405.1"/>
    </source>
</evidence>
<evidence type="ECO:0000259" key="1">
    <source>
        <dbReference type="Pfam" id="PF13614"/>
    </source>
</evidence>
<dbReference type="Proteomes" id="UP000182725">
    <property type="component" value="Unassembled WGS sequence"/>
</dbReference>
<accession>A0A1H5PI57</accession>
<dbReference type="Gene3D" id="3.40.50.300">
    <property type="entry name" value="P-loop containing nucleotide triphosphate hydrolases"/>
    <property type="match status" value="1"/>
</dbReference>
<dbReference type="InterPro" id="IPR050678">
    <property type="entry name" value="DNA_Partitioning_ATPase"/>
</dbReference>
<protein>
    <submittedName>
        <fullName evidence="2">Cellulose biosynthesis protein BcsQ</fullName>
    </submittedName>
</protein>
<proteinExistence type="predicted"/>
<dbReference type="InterPro" id="IPR025669">
    <property type="entry name" value="AAA_dom"/>
</dbReference>